<dbReference type="InterPro" id="IPR049163">
    <property type="entry name" value="Pif1-like_2B_dom"/>
</dbReference>
<reference evidence="3" key="1">
    <citation type="submission" date="2010-08" db="EMBL/GenBank/DDBJ databases">
        <authorList>
            <consortium name="Caenorhabditis japonica Sequencing Consortium"/>
            <person name="Wilson R.K."/>
        </authorList>
    </citation>
    <scope>NUCLEOTIDE SEQUENCE [LARGE SCALE GENOMIC DNA]</scope>
    <source>
        <strain evidence="3">DF5081</strain>
    </source>
</reference>
<name>A0A8R1ERN0_CAEJA</name>
<dbReference type="Pfam" id="PF21530">
    <property type="entry name" value="Pif1_2B_dom"/>
    <property type="match status" value="1"/>
</dbReference>
<evidence type="ECO:0000259" key="1">
    <source>
        <dbReference type="Pfam" id="PF21530"/>
    </source>
</evidence>
<dbReference type="GO" id="GO:0005657">
    <property type="term" value="C:replication fork"/>
    <property type="evidence" value="ECO:0007669"/>
    <property type="project" value="TreeGrafter"/>
</dbReference>
<dbReference type="AlphaFoldDB" id="A0A8R1ERN0"/>
<dbReference type="GO" id="GO:0006260">
    <property type="term" value="P:DNA replication"/>
    <property type="evidence" value="ECO:0007669"/>
    <property type="project" value="TreeGrafter"/>
</dbReference>
<dbReference type="PANTHER" id="PTHR23274">
    <property type="entry name" value="DNA HELICASE-RELATED"/>
    <property type="match status" value="1"/>
</dbReference>
<proteinExistence type="predicted"/>
<feature type="domain" description="DNA helicase Pif1-like 2B" evidence="1">
    <location>
        <begin position="5"/>
        <end position="40"/>
    </location>
</feature>
<dbReference type="Proteomes" id="UP000005237">
    <property type="component" value="Unassembled WGS sequence"/>
</dbReference>
<dbReference type="EnsemblMetazoa" id="CJA41174.1">
    <property type="protein sequence ID" value="CJA41174.1"/>
    <property type="gene ID" value="WBGene00217022"/>
</dbReference>
<reference evidence="2" key="2">
    <citation type="submission" date="2022-06" db="UniProtKB">
        <authorList>
            <consortium name="EnsemblMetazoa"/>
        </authorList>
    </citation>
    <scope>IDENTIFICATION</scope>
    <source>
        <strain evidence="2">DF5081</strain>
    </source>
</reference>
<keyword evidence="3" id="KW-1185">Reference proteome</keyword>
<evidence type="ECO:0000313" key="2">
    <source>
        <dbReference type="EnsemblMetazoa" id="CJA41174.1"/>
    </source>
</evidence>
<dbReference type="SUPFAM" id="SSF52540">
    <property type="entry name" value="P-loop containing nucleoside triphosphate hydrolases"/>
    <property type="match status" value="1"/>
</dbReference>
<dbReference type="PANTHER" id="PTHR23274:SF51">
    <property type="entry name" value="OS03G0423850 PROTEIN"/>
    <property type="match status" value="1"/>
</dbReference>
<organism evidence="2 3">
    <name type="scientific">Caenorhabditis japonica</name>
    <dbReference type="NCBI Taxonomy" id="281687"/>
    <lineage>
        <taxon>Eukaryota</taxon>
        <taxon>Metazoa</taxon>
        <taxon>Ecdysozoa</taxon>
        <taxon>Nematoda</taxon>
        <taxon>Chromadorea</taxon>
        <taxon>Rhabditida</taxon>
        <taxon>Rhabditina</taxon>
        <taxon>Rhabditomorpha</taxon>
        <taxon>Rhabditoidea</taxon>
        <taxon>Rhabditidae</taxon>
        <taxon>Peloderinae</taxon>
        <taxon>Caenorhabditis</taxon>
    </lineage>
</organism>
<dbReference type="InterPro" id="IPR027417">
    <property type="entry name" value="P-loop_NTPase"/>
</dbReference>
<accession>A0A8R1ERN0</accession>
<evidence type="ECO:0000313" key="3">
    <source>
        <dbReference type="Proteomes" id="UP000005237"/>
    </source>
</evidence>
<protein>
    <submittedName>
        <fullName evidence="2">ATP-dependent DNA helicase</fullName>
    </submittedName>
</protein>
<sequence length="89" mass="10043">MTTRFVNSVRASSLPPHRLCQMVGAVVMLLRNLDRKCILCTFATGSNKGKDTFVSRITCYEDKNLTFRLMRTQFPIKLAFAISINKAQG</sequence>